<feature type="transmembrane region" description="Helical" evidence="5">
    <location>
        <begin position="631"/>
        <end position="649"/>
    </location>
</feature>
<sequence>MIVNWIFRTGIIIVSLSLFGYSIINDTLLNKKFIDKNDIKDVFENFLLQRQTNYGFVRGKKITTENNITGYGFFGIPYASPPTGNLRFRASGPPKKWFGVRNSTEFGKSCIWNSARTPRIPNKDGISEDCLFINIFSSETCLTKSNCSVLLYLHGGKYSYGDSNSLNSEMFIENFVSRDIVLGTINFRLGFLGFGLLNHKLTNLTMNSNVALFDVLEALKWIKSEIKYFGGNPNDVTVMGHSSGAMMSNFLYYSKRTDKMISKHIIMSGSSKDGHFIDGNEIYSRKIAIMAGCAFNTTNWELPSDVEGVLECLRGIDAQKIVDSQRIVEESGIEIFTPTYDKGLNSFLQFDFDYLVKNKPKRPLLIGNTLYEFVSGADCSKEDSKKVFREKILILCKHLCTLFDFKNPSLAINACQEEYQVDCSKSLDMTSDVEIFLANLRQCYENYNVDGDSYLYQFNYGDLKMALDNNYTHLPQHASDIVYITGQHKNIFTEVDYKIQERYSRMFVNFIKNSNPSDNEILFDKFDPAINNYYVVDFDKNGSFSGGMVNDYRKDAVKFWNEKLVTIAGSFKSSIYEGNFVKIQPREIIITSNTTLQELIYPDSYYKTSSVEMNSGKMDDLKNSPENVTSSTFYVISLISLLMILLYIITKNCRRSVSKSYQVFT</sequence>
<accession>A0A0K0EVZ8</accession>
<dbReference type="STRING" id="75913.A0A0K0EVZ8"/>
<evidence type="ECO:0000313" key="8">
    <source>
        <dbReference type="WBParaSite" id="SVE_0069700.1"/>
    </source>
</evidence>
<dbReference type="InterPro" id="IPR002018">
    <property type="entry name" value="CarbesteraseB"/>
</dbReference>
<feature type="domain" description="Carboxylesterase type B" evidence="6">
    <location>
        <begin position="50"/>
        <end position="560"/>
    </location>
</feature>
<dbReference type="SUPFAM" id="SSF53474">
    <property type="entry name" value="alpha/beta-Hydrolases"/>
    <property type="match status" value="1"/>
</dbReference>
<keyword evidence="5" id="KW-0472">Membrane</keyword>
<reference evidence="8" key="2">
    <citation type="submission" date="2015-08" db="UniProtKB">
        <authorList>
            <consortium name="WormBaseParasite"/>
        </authorList>
    </citation>
    <scope>IDENTIFICATION</scope>
</reference>
<evidence type="ECO:0000256" key="1">
    <source>
        <dbReference type="ARBA" id="ARBA00005964"/>
    </source>
</evidence>
<dbReference type="EC" id="3.1.1.-" evidence="4"/>
<reference evidence="7" key="1">
    <citation type="submission" date="2014-07" db="EMBL/GenBank/DDBJ databases">
        <authorList>
            <person name="Martin A.A"/>
            <person name="De Silva N."/>
        </authorList>
    </citation>
    <scope>NUCLEOTIDE SEQUENCE</scope>
</reference>
<dbReference type="Proteomes" id="UP000035680">
    <property type="component" value="Unassembled WGS sequence"/>
</dbReference>
<keyword evidence="2" id="KW-0719">Serine esterase</keyword>
<evidence type="ECO:0000256" key="5">
    <source>
        <dbReference type="SAM" id="Phobius"/>
    </source>
</evidence>
<dbReference type="PANTHER" id="PTHR45580:SF7">
    <property type="entry name" value="CARBOXYLESTERASE TYPE B DOMAIN-CONTAINING PROTEIN-RELATED"/>
    <property type="match status" value="1"/>
</dbReference>
<evidence type="ECO:0000256" key="4">
    <source>
        <dbReference type="RuleBase" id="RU361235"/>
    </source>
</evidence>
<dbReference type="Pfam" id="PF00135">
    <property type="entry name" value="COesterase"/>
    <property type="match status" value="1"/>
</dbReference>
<dbReference type="GO" id="GO:0052689">
    <property type="term" value="F:carboxylic ester hydrolase activity"/>
    <property type="evidence" value="ECO:0007669"/>
    <property type="project" value="UniProtKB-KW"/>
</dbReference>
<organism evidence="7 8">
    <name type="scientific">Strongyloides venezuelensis</name>
    <name type="common">Threadworm</name>
    <dbReference type="NCBI Taxonomy" id="75913"/>
    <lineage>
        <taxon>Eukaryota</taxon>
        <taxon>Metazoa</taxon>
        <taxon>Ecdysozoa</taxon>
        <taxon>Nematoda</taxon>
        <taxon>Chromadorea</taxon>
        <taxon>Rhabditida</taxon>
        <taxon>Tylenchina</taxon>
        <taxon>Panagrolaimomorpha</taxon>
        <taxon>Strongyloidoidea</taxon>
        <taxon>Strongyloididae</taxon>
        <taxon>Strongyloides</taxon>
    </lineage>
</organism>
<evidence type="ECO:0000259" key="6">
    <source>
        <dbReference type="Pfam" id="PF00135"/>
    </source>
</evidence>
<dbReference type="InterPro" id="IPR019826">
    <property type="entry name" value="Carboxylesterase_B_AS"/>
</dbReference>
<keyword evidence="5" id="KW-1133">Transmembrane helix</keyword>
<proteinExistence type="inferred from homology"/>
<protein>
    <recommendedName>
        <fullName evidence="4">Carboxylic ester hydrolase</fullName>
        <ecNumber evidence="4">3.1.1.-</ecNumber>
    </recommendedName>
</protein>
<name>A0A0K0EVZ8_STRVS</name>
<keyword evidence="7" id="KW-1185">Reference proteome</keyword>
<evidence type="ECO:0000256" key="3">
    <source>
        <dbReference type="ARBA" id="ARBA00022801"/>
    </source>
</evidence>
<dbReference type="ESTHER" id="9bila-a0a0k0evz8">
    <property type="family name" value="Carb_B_Nematoda"/>
</dbReference>
<dbReference type="Gene3D" id="3.40.50.1820">
    <property type="entry name" value="alpha/beta hydrolase"/>
    <property type="match status" value="1"/>
</dbReference>
<dbReference type="PANTHER" id="PTHR45580">
    <property type="entry name" value="PROTEIN CBG05369"/>
    <property type="match status" value="1"/>
</dbReference>
<feature type="transmembrane region" description="Helical" evidence="5">
    <location>
        <begin position="5"/>
        <end position="24"/>
    </location>
</feature>
<dbReference type="PROSITE" id="PS00122">
    <property type="entry name" value="CARBOXYLESTERASE_B_1"/>
    <property type="match status" value="1"/>
</dbReference>
<comment type="similarity">
    <text evidence="1 4">Belongs to the type-B carboxylesterase/lipase family.</text>
</comment>
<dbReference type="AlphaFoldDB" id="A0A0K0EVZ8"/>
<dbReference type="WBParaSite" id="SVE_0069700.1">
    <property type="protein sequence ID" value="SVE_0069700.1"/>
    <property type="gene ID" value="SVE_0069700"/>
</dbReference>
<keyword evidence="5" id="KW-0812">Transmembrane</keyword>
<keyword evidence="3 4" id="KW-0378">Hydrolase</keyword>
<dbReference type="InterPro" id="IPR029058">
    <property type="entry name" value="AB_hydrolase_fold"/>
</dbReference>
<evidence type="ECO:0000313" key="7">
    <source>
        <dbReference type="Proteomes" id="UP000035680"/>
    </source>
</evidence>
<evidence type="ECO:0000256" key="2">
    <source>
        <dbReference type="ARBA" id="ARBA00022487"/>
    </source>
</evidence>